<evidence type="ECO:0000313" key="1">
    <source>
        <dbReference type="EMBL" id="KAH8102226.1"/>
    </source>
</evidence>
<dbReference type="OrthoDB" id="3168582at2759"/>
<organism evidence="1 2">
    <name type="scientific">Cristinia sonorae</name>
    <dbReference type="NCBI Taxonomy" id="1940300"/>
    <lineage>
        <taxon>Eukaryota</taxon>
        <taxon>Fungi</taxon>
        <taxon>Dikarya</taxon>
        <taxon>Basidiomycota</taxon>
        <taxon>Agaricomycotina</taxon>
        <taxon>Agaricomycetes</taxon>
        <taxon>Agaricomycetidae</taxon>
        <taxon>Agaricales</taxon>
        <taxon>Pleurotineae</taxon>
        <taxon>Stephanosporaceae</taxon>
        <taxon>Cristinia</taxon>
    </lineage>
</organism>
<dbReference type="EMBL" id="JAEVFJ010000010">
    <property type="protein sequence ID" value="KAH8102226.1"/>
    <property type="molecule type" value="Genomic_DNA"/>
</dbReference>
<gene>
    <name evidence="1" type="ORF">BXZ70DRAFT_61370</name>
</gene>
<keyword evidence="2" id="KW-1185">Reference proteome</keyword>
<dbReference type="Proteomes" id="UP000813824">
    <property type="component" value="Unassembled WGS sequence"/>
</dbReference>
<comment type="caution">
    <text evidence="1">The sequence shown here is derived from an EMBL/GenBank/DDBJ whole genome shotgun (WGS) entry which is preliminary data.</text>
</comment>
<evidence type="ECO:0000313" key="2">
    <source>
        <dbReference type="Proteomes" id="UP000813824"/>
    </source>
</evidence>
<protein>
    <submittedName>
        <fullName evidence="1">Uncharacterized protein</fullName>
    </submittedName>
</protein>
<name>A0A8K0USJ3_9AGAR</name>
<dbReference type="AlphaFoldDB" id="A0A8K0USJ3"/>
<reference evidence="1" key="1">
    <citation type="journal article" date="2021" name="New Phytol.">
        <title>Evolutionary innovations through gain and loss of genes in the ectomycorrhizal Boletales.</title>
        <authorList>
            <person name="Wu G."/>
            <person name="Miyauchi S."/>
            <person name="Morin E."/>
            <person name="Kuo A."/>
            <person name="Drula E."/>
            <person name="Varga T."/>
            <person name="Kohler A."/>
            <person name="Feng B."/>
            <person name="Cao Y."/>
            <person name="Lipzen A."/>
            <person name="Daum C."/>
            <person name="Hundley H."/>
            <person name="Pangilinan J."/>
            <person name="Johnson J."/>
            <person name="Barry K."/>
            <person name="LaButti K."/>
            <person name="Ng V."/>
            <person name="Ahrendt S."/>
            <person name="Min B."/>
            <person name="Choi I.G."/>
            <person name="Park H."/>
            <person name="Plett J.M."/>
            <person name="Magnuson J."/>
            <person name="Spatafora J.W."/>
            <person name="Nagy L.G."/>
            <person name="Henrissat B."/>
            <person name="Grigoriev I.V."/>
            <person name="Yang Z.L."/>
            <person name="Xu J."/>
            <person name="Martin F.M."/>
        </authorList>
    </citation>
    <scope>NUCLEOTIDE SEQUENCE</scope>
    <source>
        <strain evidence="1">KKN 215</strain>
    </source>
</reference>
<proteinExistence type="predicted"/>
<accession>A0A8K0USJ3</accession>
<sequence length="195" mass="21902">MMHETSRLLEAATVLSQCLQSAGVPHAFYGSVLNAVLSSAPTTDEIYCIVEGGATHPFKRVRQACAGSKNLTTTPSPWSNRLHVTYHGRIPAIEIEILRAGEEGPRHLDSTTATLLAGIPFLTISEFLRAKLKAWAIRRLEHDAQDIIYALTRYWDRVDINRIPEQDMRDLVAQYPAASASWRELRRKYSSRGRT</sequence>